<feature type="compositionally biased region" description="Polar residues" evidence="1">
    <location>
        <begin position="215"/>
        <end position="230"/>
    </location>
</feature>
<keyword evidence="2" id="KW-0812">Transmembrane</keyword>
<protein>
    <submittedName>
        <fullName evidence="3">Uncharacterized protein</fullName>
    </submittedName>
</protein>
<evidence type="ECO:0000313" key="4">
    <source>
        <dbReference type="Proteomes" id="UP000094385"/>
    </source>
</evidence>
<accession>A0A1E3Q1C6</accession>
<name>A0A1E3Q1C6_LIPST</name>
<evidence type="ECO:0000256" key="1">
    <source>
        <dbReference type="SAM" id="MobiDB-lite"/>
    </source>
</evidence>
<feature type="region of interest" description="Disordered" evidence="1">
    <location>
        <begin position="180"/>
        <end position="288"/>
    </location>
</feature>
<dbReference type="EMBL" id="KV454298">
    <property type="protein sequence ID" value="ODQ71358.1"/>
    <property type="molecule type" value="Genomic_DNA"/>
</dbReference>
<proteinExistence type="predicted"/>
<feature type="transmembrane region" description="Helical" evidence="2">
    <location>
        <begin position="61"/>
        <end position="83"/>
    </location>
</feature>
<organism evidence="3 4">
    <name type="scientific">Lipomyces starkeyi NRRL Y-11557</name>
    <dbReference type="NCBI Taxonomy" id="675824"/>
    <lineage>
        <taxon>Eukaryota</taxon>
        <taxon>Fungi</taxon>
        <taxon>Dikarya</taxon>
        <taxon>Ascomycota</taxon>
        <taxon>Saccharomycotina</taxon>
        <taxon>Lipomycetes</taxon>
        <taxon>Lipomycetales</taxon>
        <taxon>Lipomycetaceae</taxon>
        <taxon>Lipomyces</taxon>
    </lineage>
</organism>
<keyword evidence="4" id="KW-1185">Reference proteome</keyword>
<dbReference type="AlphaFoldDB" id="A0A1E3Q1C6"/>
<evidence type="ECO:0000313" key="3">
    <source>
        <dbReference type="EMBL" id="ODQ71358.1"/>
    </source>
</evidence>
<sequence>MASIFDVPPRRTQPQPVTKINFDPNKPVLTSREYSDLFWYTDAQLTKKDRRDIISELNQEWVYRVFGSFVGGIGTAIVTAIAMKRWFPATRMSMTAFGAIVGADIGNEVGYAVAYRRAMRDFEPRPNCCTIIRLVNFRPTLGLWINYYSNGKPKPILQTWWRDYQLGQIGSKRDISDEKLEDEENEGLHTVPEEVPLSPSARPEPVAPSSWGIPVQSQVPTEDPRSSYNKPSRYGNSRRDLDDAEFYTDEHVESQEEFDKKVDMERRGEDQPDDFITSERRYSRSKYD</sequence>
<keyword evidence="2" id="KW-0472">Membrane</keyword>
<gene>
    <name evidence="3" type="ORF">LIPSTDRAFT_106510</name>
</gene>
<feature type="compositionally biased region" description="Basic and acidic residues" evidence="1">
    <location>
        <begin position="277"/>
        <end position="288"/>
    </location>
</feature>
<dbReference type="Proteomes" id="UP000094385">
    <property type="component" value="Unassembled WGS sequence"/>
</dbReference>
<keyword evidence="2" id="KW-1133">Transmembrane helix</keyword>
<feature type="compositionally biased region" description="Basic and acidic residues" evidence="1">
    <location>
        <begin position="248"/>
        <end position="270"/>
    </location>
</feature>
<dbReference type="OrthoDB" id="10309389at2759"/>
<evidence type="ECO:0000256" key="2">
    <source>
        <dbReference type="SAM" id="Phobius"/>
    </source>
</evidence>
<reference evidence="3 4" key="1">
    <citation type="journal article" date="2016" name="Proc. Natl. Acad. Sci. U.S.A.">
        <title>Comparative genomics of biotechnologically important yeasts.</title>
        <authorList>
            <person name="Riley R."/>
            <person name="Haridas S."/>
            <person name="Wolfe K.H."/>
            <person name="Lopes M.R."/>
            <person name="Hittinger C.T."/>
            <person name="Goeker M."/>
            <person name="Salamov A.A."/>
            <person name="Wisecaver J.H."/>
            <person name="Long T.M."/>
            <person name="Calvey C.H."/>
            <person name="Aerts A.L."/>
            <person name="Barry K.W."/>
            <person name="Choi C."/>
            <person name="Clum A."/>
            <person name="Coughlan A.Y."/>
            <person name="Deshpande S."/>
            <person name="Douglass A.P."/>
            <person name="Hanson S.J."/>
            <person name="Klenk H.-P."/>
            <person name="LaButti K.M."/>
            <person name="Lapidus A."/>
            <person name="Lindquist E.A."/>
            <person name="Lipzen A.M."/>
            <person name="Meier-Kolthoff J.P."/>
            <person name="Ohm R.A."/>
            <person name="Otillar R.P."/>
            <person name="Pangilinan J.L."/>
            <person name="Peng Y."/>
            <person name="Rokas A."/>
            <person name="Rosa C.A."/>
            <person name="Scheuner C."/>
            <person name="Sibirny A.A."/>
            <person name="Slot J.C."/>
            <person name="Stielow J.B."/>
            <person name="Sun H."/>
            <person name="Kurtzman C.P."/>
            <person name="Blackwell M."/>
            <person name="Grigoriev I.V."/>
            <person name="Jeffries T.W."/>
        </authorList>
    </citation>
    <scope>NUCLEOTIDE SEQUENCE [LARGE SCALE GENOMIC DNA]</scope>
    <source>
        <strain evidence="3 4">NRRL Y-11557</strain>
    </source>
</reference>